<keyword evidence="1" id="KW-1133">Transmembrane helix</keyword>
<feature type="transmembrane region" description="Helical" evidence="1">
    <location>
        <begin position="31"/>
        <end position="50"/>
    </location>
</feature>
<protein>
    <submittedName>
        <fullName evidence="3">Uncharacterized protein</fullName>
    </submittedName>
</protein>
<dbReference type="Proteomes" id="UP001652660">
    <property type="component" value="Chromosome 10e"/>
</dbReference>
<feature type="transmembrane region" description="Helical" evidence="1">
    <location>
        <begin position="215"/>
        <end position="241"/>
    </location>
</feature>
<evidence type="ECO:0000313" key="3">
    <source>
        <dbReference type="RefSeq" id="XP_027090495.1"/>
    </source>
</evidence>
<keyword evidence="1" id="KW-0472">Membrane</keyword>
<feature type="transmembrane region" description="Helical" evidence="1">
    <location>
        <begin position="168"/>
        <end position="195"/>
    </location>
</feature>
<keyword evidence="1" id="KW-0812">Transmembrane</keyword>
<proteinExistence type="predicted"/>
<sequence length="302" mass="34455">MNTKVEEMHLMGLADIYTEAYRIISRCRKTFRGITFTLILPLSCFIFIASRDLSALTFTSSGDLPDFPSFGWDFFWFFKVVYLSCLIIYYNMSTSTVVFTASSIYGSGDNQPSFKKVRNVVPQAWERLTVTFLCNFFSFLVYSVTIAVITTFLSAITIGKYQFTQKLLLVVLPVYAVGFVYMTVIWQLASVVSVLEDSYGFEAMIKSKQLIKGRLVMTMFIFCQLNCSFALLHILFAKIVVYGHSLLMLQRVAFGLICLWSLCTLILFGLVVQTIVYFVCKSYHLETHRQVKPLESCDDTAV</sequence>
<accession>A0A6P6UHY0</accession>
<reference evidence="2" key="1">
    <citation type="journal article" date="2025" name="Foods">
        <title>Unveiling the Microbial Signatures of Arabica Coffee Cherries: Insights into Ripeness Specific Diversity, Functional Traits, and Implications for Quality and Safety.</title>
        <authorList>
            <consortium name="RefSeq"/>
            <person name="Tenea G.N."/>
            <person name="Cifuentes V."/>
            <person name="Reyes P."/>
            <person name="Cevallos-Vallejos M."/>
        </authorList>
    </citation>
    <scope>NUCLEOTIDE SEQUENCE [LARGE SCALE GENOMIC DNA]</scope>
</reference>
<keyword evidence="2" id="KW-1185">Reference proteome</keyword>
<dbReference type="PANTHER" id="PTHR33133:SF51">
    <property type="entry name" value="THH1_TOM1_TOM3 DOMAIN-CONTAINING PROTEIN"/>
    <property type="match status" value="1"/>
</dbReference>
<dbReference type="PANTHER" id="PTHR33133">
    <property type="entry name" value="OS08G0107100 PROTEIN-RELATED"/>
    <property type="match status" value="1"/>
</dbReference>
<dbReference type="RefSeq" id="XP_027090495.1">
    <property type="nucleotide sequence ID" value="XM_027234694.1"/>
</dbReference>
<dbReference type="AlphaFoldDB" id="A0A6P6UHY0"/>
<dbReference type="OrthoDB" id="1908649at2759"/>
<organism evidence="2 3">
    <name type="scientific">Coffea arabica</name>
    <name type="common">Arabian coffee</name>
    <dbReference type="NCBI Taxonomy" id="13443"/>
    <lineage>
        <taxon>Eukaryota</taxon>
        <taxon>Viridiplantae</taxon>
        <taxon>Streptophyta</taxon>
        <taxon>Embryophyta</taxon>
        <taxon>Tracheophyta</taxon>
        <taxon>Spermatophyta</taxon>
        <taxon>Magnoliopsida</taxon>
        <taxon>eudicotyledons</taxon>
        <taxon>Gunneridae</taxon>
        <taxon>Pentapetalae</taxon>
        <taxon>asterids</taxon>
        <taxon>lamiids</taxon>
        <taxon>Gentianales</taxon>
        <taxon>Rubiaceae</taxon>
        <taxon>Ixoroideae</taxon>
        <taxon>Gardenieae complex</taxon>
        <taxon>Bertiereae - Coffeeae clade</taxon>
        <taxon>Coffeeae</taxon>
        <taxon>Coffea</taxon>
    </lineage>
</organism>
<feature type="transmembrane region" description="Helical" evidence="1">
    <location>
        <begin position="253"/>
        <end position="280"/>
    </location>
</feature>
<evidence type="ECO:0000256" key="1">
    <source>
        <dbReference type="SAM" id="Phobius"/>
    </source>
</evidence>
<feature type="transmembrane region" description="Helical" evidence="1">
    <location>
        <begin position="132"/>
        <end position="156"/>
    </location>
</feature>
<gene>
    <name evidence="3" type="primary">LOC113711537</name>
</gene>
<feature type="transmembrane region" description="Helical" evidence="1">
    <location>
        <begin position="70"/>
        <end position="90"/>
    </location>
</feature>
<evidence type="ECO:0000313" key="2">
    <source>
        <dbReference type="Proteomes" id="UP001652660"/>
    </source>
</evidence>
<name>A0A6P6UHY0_COFAR</name>
<reference evidence="3" key="2">
    <citation type="submission" date="2025-08" db="UniProtKB">
        <authorList>
            <consortium name="RefSeq"/>
        </authorList>
    </citation>
    <scope>IDENTIFICATION</scope>
    <source>
        <tissue evidence="3">Leaves</tissue>
    </source>
</reference>
<dbReference type="GeneID" id="113711537"/>